<dbReference type="EMBL" id="JWZT01003712">
    <property type="protein sequence ID" value="KII65846.1"/>
    <property type="molecule type" value="Genomic_DNA"/>
</dbReference>
<evidence type="ECO:0000313" key="1">
    <source>
        <dbReference type="EMBL" id="KII65846.1"/>
    </source>
</evidence>
<organism evidence="1 3">
    <name type="scientific">Thelohanellus kitauei</name>
    <name type="common">Myxosporean</name>
    <dbReference type="NCBI Taxonomy" id="669202"/>
    <lineage>
        <taxon>Eukaryota</taxon>
        <taxon>Metazoa</taxon>
        <taxon>Cnidaria</taxon>
        <taxon>Myxozoa</taxon>
        <taxon>Myxosporea</taxon>
        <taxon>Bivalvulida</taxon>
        <taxon>Platysporina</taxon>
        <taxon>Myxobolidae</taxon>
        <taxon>Thelohanellus</taxon>
    </lineage>
</organism>
<evidence type="ECO:0000313" key="2">
    <source>
        <dbReference type="EMBL" id="KII66514.1"/>
    </source>
</evidence>
<proteinExistence type="predicted"/>
<accession>A0A0C2MFB8</accession>
<gene>
    <name evidence="1" type="ORF">RF11_04119</name>
    <name evidence="2" type="ORF">RF11_15973</name>
</gene>
<protein>
    <submittedName>
        <fullName evidence="1">Uncharacterized protein</fullName>
    </submittedName>
</protein>
<name>A0A0C2MFB8_THEKT</name>
<sequence>MREHPHPSFDIETCSLLLCLEVWLPILCTIARVSHNICWIRPLSRFSPLGSSKSLRTNTCFRKKGVFYQGVGTSRSQLKKGALHFCQMNRRLCAISTDDFRNVLSRRRMRELMNIVSPSDQSCTKLRISVVFATG</sequence>
<comment type="caution">
    <text evidence="1">The sequence shown here is derived from an EMBL/GenBank/DDBJ whole genome shotgun (WGS) entry which is preliminary data.</text>
</comment>
<dbReference type="EMBL" id="JWZT01003512">
    <property type="protein sequence ID" value="KII66514.1"/>
    <property type="molecule type" value="Genomic_DNA"/>
</dbReference>
<evidence type="ECO:0000313" key="3">
    <source>
        <dbReference type="Proteomes" id="UP000031668"/>
    </source>
</evidence>
<reference evidence="1 3" key="1">
    <citation type="journal article" date="2014" name="Genome Biol. Evol.">
        <title>The genome of the myxosporean Thelohanellus kitauei shows adaptations to nutrient acquisition within its fish host.</title>
        <authorList>
            <person name="Yang Y."/>
            <person name="Xiong J."/>
            <person name="Zhou Z."/>
            <person name="Huo F."/>
            <person name="Miao W."/>
            <person name="Ran C."/>
            <person name="Liu Y."/>
            <person name="Zhang J."/>
            <person name="Feng J."/>
            <person name="Wang M."/>
            <person name="Wang M."/>
            <person name="Wang L."/>
            <person name="Yao B."/>
        </authorList>
    </citation>
    <scope>NUCLEOTIDE SEQUENCE [LARGE SCALE GENOMIC DNA]</scope>
    <source>
        <strain evidence="1">Wuqing</strain>
    </source>
</reference>
<dbReference type="AlphaFoldDB" id="A0A0C2MFB8"/>
<dbReference type="Proteomes" id="UP000031668">
    <property type="component" value="Unassembled WGS sequence"/>
</dbReference>
<keyword evidence="3" id="KW-1185">Reference proteome</keyword>